<name>A0ABD4T5C6_9CYAN</name>
<feature type="domain" description="RNA-binding S4" evidence="5">
    <location>
        <begin position="3"/>
        <end position="62"/>
    </location>
</feature>
<dbReference type="EMBL" id="JTHE03000079">
    <property type="protein sequence ID" value="MCM1983859.1"/>
    <property type="molecule type" value="Genomic_DNA"/>
</dbReference>
<dbReference type="PANTHER" id="PTHR47683">
    <property type="entry name" value="PSEUDOURIDINE SYNTHASE FAMILY PROTEIN-RELATED"/>
    <property type="match status" value="1"/>
</dbReference>
<evidence type="ECO:0000256" key="4">
    <source>
        <dbReference type="RuleBase" id="RU003887"/>
    </source>
</evidence>
<dbReference type="InterPro" id="IPR006145">
    <property type="entry name" value="PsdUridine_synth_RsuA/RluA"/>
</dbReference>
<protein>
    <recommendedName>
        <fullName evidence="4">Pseudouridine synthase</fullName>
        <ecNumber evidence="4">5.4.99.-</ecNumber>
    </recommendedName>
</protein>
<dbReference type="AlphaFoldDB" id="A0ABD4T5C6"/>
<dbReference type="InterPro" id="IPR020094">
    <property type="entry name" value="TruA/RsuA/RluB/E/F_N"/>
</dbReference>
<organism evidence="6 7">
    <name type="scientific">Lyngbya confervoides BDU141951</name>
    <dbReference type="NCBI Taxonomy" id="1574623"/>
    <lineage>
        <taxon>Bacteria</taxon>
        <taxon>Bacillati</taxon>
        <taxon>Cyanobacteriota</taxon>
        <taxon>Cyanophyceae</taxon>
        <taxon>Oscillatoriophycideae</taxon>
        <taxon>Oscillatoriales</taxon>
        <taxon>Microcoleaceae</taxon>
        <taxon>Lyngbya</taxon>
    </lineage>
</organism>
<reference evidence="6 7" key="1">
    <citation type="journal article" date="2015" name="Genome Announc.">
        <title>Draft Genome Sequence of Filamentous Marine Cyanobacterium Lyngbya confervoides Strain BDU141951.</title>
        <authorList>
            <person name="Chandrababunaidu M.M."/>
            <person name="Sen D."/>
            <person name="Tripathy S."/>
        </authorList>
    </citation>
    <scope>NUCLEOTIDE SEQUENCE [LARGE SCALE GENOMIC DNA]</scope>
    <source>
        <strain evidence="6 7">BDU141951</strain>
    </source>
</reference>
<evidence type="ECO:0000256" key="3">
    <source>
        <dbReference type="PROSITE-ProRule" id="PRU00182"/>
    </source>
</evidence>
<dbReference type="PROSITE" id="PS01149">
    <property type="entry name" value="PSI_RSU"/>
    <property type="match status" value="1"/>
</dbReference>
<dbReference type="InterPro" id="IPR036986">
    <property type="entry name" value="S4_RNA-bd_sf"/>
</dbReference>
<dbReference type="GO" id="GO:0003723">
    <property type="term" value="F:RNA binding"/>
    <property type="evidence" value="ECO:0007669"/>
    <property type="project" value="UniProtKB-KW"/>
</dbReference>
<dbReference type="Pfam" id="PF01479">
    <property type="entry name" value="S4"/>
    <property type="match status" value="1"/>
</dbReference>
<dbReference type="EC" id="5.4.99.-" evidence="4"/>
<keyword evidence="2 4" id="KW-0413">Isomerase</keyword>
<dbReference type="InterPro" id="IPR050343">
    <property type="entry name" value="RsuA_PseudoU_synthase"/>
</dbReference>
<dbReference type="PROSITE" id="PS50889">
    <property type="entry name" value="S4"/>
    <property type="match status" value="1"/>
</dbReference>
<dbReference type="GO" id="GO:0120159">
    <property type="term" value="F:rRNA pseudouridine synthase activity"/>
    <property type="evidence" value="ECO:0007669"/>
    <property type="project" value="UniProtKB-ARBA"/>
</dbReference>
<comment type="caution">
    <text evidence="6">The sequence shown here is derived from an EMBL/GenBank/DDBJ whole genome shotgun (WGS) entry which is preliminary data.</text>
</comment>
<proteinExistence type="inferred from homology"/>
<keyword evidence="7" id="KW-1185">Reference proteome</keyword>
<dbReference type="SUPFAM" id="SSF55120">
    <property type="entry name" value="Pseudouridine synthase"/>
    <property type="match status" value="1"/>
</dbReference>
<evidence type="ECO:0000256" key="2">
    <source>
        <dbReference type="ARBA" id="ARBA00023235"/>
    </source>
</evidence>
<dbReference type="CDD" id="cd00165">
    <property type="entry name" value="S4"/>
    <property type="match status" value="1"/>
</dbReference>
<comment type="similarity">
    <text evidence="1 4">Belongs to the pseudouridine synthase RsuA family.</text>
</comment>
<sequence length="263" mass="29934">MAERLQKILAHWGIASRRQAEQMILQGQVRLNGVTATLGQCADPQTDHIEVEGRSLTAKAKPQKYYILLNKPKGVLSTCHDPQGRPTVLSLLPRSLQNSQGLHPVGRLDQDTTGLLLLTNEGQLTFQLTHPRHHISKTYRVWLSGQPDPGKIKQWRSGIDLDGQRTLPAEVQVLTPVPDPPLSLPPFPKPHFCLQIRLWEGRNRQIRRVAAQLGYGVLHLHRSHIGTLSLEDWPQDRSSQHKIWRYLTPTELKDLTRRHSKEE</sequence>
<dbReference type="InterPro" id="IPR002942">
    <property type="entry name" value="S4_RNA-bd"/>
</dbReference>
<accession>A0ABD4T5C6</accession>
<dbReference type="FunFam" id="3.10.290.10:FF:000003">
    <property type="entry name" value="Pseudouridine synthase"/>
    <property type="match status" value="1"/>
</dbReference>
<dbReference type="InterPro" id="IPR000748">
    <property type="entry name" value="PsdUridine_synth_RsuA/RluB/E/F"/>
</dbReference>
<dbReference type="PANTHER" id="PTHR47683:SF2">
    <property type="entry name" value="RNA-BINDING S4 DOMAIN-CONTAINING PROTEIN"/>
    <property type="match status" value="1"/>
</dbReference>
<dbReference type="Proteomes" id="UP000031561">
    <property type="component" value="Unassembled WGS sequence"/>
</dbReference>
<dbReference type="Gene3D" id="3.30.70.580">
    <property type="entry name" value="Pseudouridine synthase I, catalytic domain, N-terminal subdomain"/>
    <property type="match status" value="1"/>
</dbReference>
<keyword evidence="3" id="KW-0694">RNA-binding</keyword>
<dbReference type="Pfam" id="PF00849">
    <property type="entry name" value="PseudoU_synth_2"/>
    <property type="match status" value="1"/>
</dbReference>
<evidence type="ECO:0000256" key="1">
    <source>
        <dbReference type="ARBA" id="ARBA00008348"/>
    </source>
</evidence>
<dbReference type="InterPro" id="IPR042092">
    <property type="entry name" value="PsdUridine_s_RsuA/RluB/E/F_cat"/>
</dbReference>
<dbReference type="GO" id="GO:0000455">
    <property type="term" value="P:enzyme-directed rRNA pseudouridine synthesis"/>
    <property type="evidence" value="ECO:0007669"/>
    <property type="project" value="UniProtKB-ARBA"/>
</dbReference>
<evidence type="ECO:0000313" key="7">
    <source>
        <dbReference type="Proteomes" id="UP000031561"/>
    </source>
</evidence>
<dbReference type="RefSeq" id="WP_166275480.1">
    <property type="nucleotide sequence ID" value="NZ_JTHE03000079.1"/>
</dbReference>
<dbReference type="SUPFAM" id="SSF55174">
    <property type="entry name" value="Alpha-L RNA-binding motif"/>
    <property type="match status" value="1"/>
</dbReference>
<dbReference type="SMART" id="SM00363">
    <property type="entry name" value="S4"/>
    <property type="match status" value="1"/>
</dbReference>
<dbReference type="CDD" id="cd02870">
    <property type="entry name" value="PseudoU_synth_RsuA_like"/>
    <property type="match status" value="1"/>
</dbReference>
<evidence type="ECO:0000313" key="6">
    <source>
        <dbReference type="EMBL" id="MCM1983859.1"/>
    </source>
</evidence>
<dbReference type="NCBIfam" id="TIGR00093">
    <property type="entry name" value="pseudouridine synthase"/>
    <property type="match status" value="1"/>
</dbReference>
<dbReference type="InterPro" id="IPR020103">
    <property type="entry name" value="PsdUridine_synth_cat_dom_sf"/>
</dbReference>
<gene>
    <name evidence="6" type="ORF">QQ91_0013640</name>
</gene>
<dbReference type="Gene3D" id="3.30.70.1560">
    <property type="entry name" value="Alpha-L RNA-binding motif"/>
    <property type="match status" value="1"/>
</dbReference>
<dbReference type="InterPro" id="IPR018496">
    <property type="entry name" value="PsdUridine_synth_RsuA/RluB_CS"/>
</dbReference>
<evidence type="ECO:0000259" key="5">
    <source>
        <dbReference type="SMART" id="SM00363"/>
    </source>
</evidence>
<dbReference type="Gene3D" id="3.10.290.10">
    <property type="entry name" value="RNA-binding S4 domain"/>
    <property type="match status" value="1"/>
</dbReference>